<keyword evidence="3" id="KW-1185">Reference proteome</keyword>
<sequence>MIEKLIFLFYRITLITIIIVPYQQQCRATSFSTYFNIHLLRFQPTTDHPSSMCSYIQYECFGAIAELLK</sequence>
<keyword evidence="1" id="KW-0732">Signal</keyword>
<protein>
    <recommendedName>
        <fullName evidence="4">Secreted protein</fullName>
    </recommendedName>
</protein>
<evidence type="ECO:0000256" key="1">
    <source>
        <dbReference type="SAM" id="SignalP"/>
    </source>
</evidence>
<comment type="caution">
    <text evidence="2">The sequence shown here is derived from an EMBL/GenBank/DDBJ whole genome shotgun (WGS) entry which is preliminary data.</text>
</comment>
<reference evidence="2" key="1">
    <citation type="journal article" date="2020" name="G3 (Bethesda)">
        <title>High-Quality Assemblies for Three Invasive Social Wasps from the &lt;i&gt;Vespula&lt;/i&gt; Genus.</title>
        <authorList>
            <person name="Harrop T.W.R."/>
            <person name="Guhlin J."/>
            <person name="McLaughlin G.M."/>
            <person name="Permina E."/>
            <person name="Stockwell P."/>
            <person name="Gilligan J."/>
            <person name="Le Lec M.F."/>
            <person name="Gruber M.A.M."/>
            <person name="Quinn O."/>
            <person name="Lovegrove M."/>
            <person name="Duncan E.J."/>
            <person name="Remnant E.J."/>
            <person name="Van Eeckhoven J."/>
            <person name="Graham B."/>
            <person name="Knapp R.A."/>
            <person name="Langford K.W."/>
            <person name="Kronenberg Z."/>
            <person name="Press M.O."/>
            <person name="Eacker S.M."/>
            <person name="Wilson-Rankin E.E."/>
            <person name="Purcell J."/>
            <person name="Lester P.J."/>
            <person name="Dearden P.K."/>
        </authorList>
    </citation>
    <scope>NUCLEOTIDE SEQUENCE</scope>
    <source>
        <strain evidence="2">Volc-1</strain>
    </source>
</reference>
<feature type="signal peptide" evidence="1">
    <location>
        <begin position="1"/>
        <end position="28"/>
    </location>
</feature>
<name>A0A834P0E6_VESPE</name>
<evidence type="ECO:0008006" key="4">
    <source>
        <dbReference type="Google" id="ProtNLM"/>
    </source>
</evidence>
<dbReference type="EMBL" id="JACSDY010000007">
    <property type="protein sequence ID" value="KAF7423285.1"/>
    <property type="molecule type" value="Genomic_DNA"/>
</dbReference>
<evidence type="ECO:0000313" key="3">
    <source>
        <dbReference type="Proteomes" id="UP000600918"/>
    </source>
</evidence>
<organism evidence="2 3">
    <name type="scientific">Vespula pensylvanica</name>
    <name type="common">Western yellow jacket</name>
    <name type="synonym">Wasp</name>
    <dbReference type="NCBI Taxonomy" id="30213"/>
    <lineage>
        <taxon>Eukaryota</taxon>
        <taxon>Metazoa</taxon>
        <taxon>Ecdysozoa</taxon>
        <taxon>Arthropoda</taxon>
        <taxon>Hexapoda</taxon>
        <taxon>Insecta</taxon>
        <taxon>Pterygota</taxon>
        <taxon>Neoptera</taxon>
        <taxon>Endopterygota</taxon>
        <taxon>Hymenoptera</taxon>
        <taxon>Apocrita</taxon>
        <taxon>Aculeata</taxon>
        <taxon>Vespoidea</taxon>
        <taxon>Vespidae</taxon>
        <taxon>Vespinae</taxon>
        <taxon>Vespula</taxon>
    </lineage>
</organism>
<dbReference type="Proteomes" id="UP000600918">
    <property type="component" value="Unassembled WGS sequence"/>
</dbReference>
<accession>A0A834P0E6</accession>
<evidence type="ECO:0000313" key="2">
    <source>
        <dbReference type="EMBL" id="KAF7423285.1"/>
    </source>
</evidence>
<dbReference type="AlphaFoldDB" id="A0A834P0E6"/>
<feature type="chain" id="PRO_5032734520" description="Secreted protein" evidence="1">
    <location>
        <begin position="29"/>
        <end position="69"/>
    </location>
</feature>
<proteinExistence type="predicted"/>
<gene>
    <name evidence="2" type="ORF">H0235_008568</name>
</gene>